<sequence length="106" mass="12125">MGRRLSMPHTYTFEPFMITINEGKVEIKNISEEPVTIIEATAYYFYKAVTPDHKIIRMKGSEKIADHKELKPGEGIEANLEVPVIGVSIVAYYKGEIIRREIELEV</sequence>
<dbReference type="KEGG" id="ipc:IPA_04980"/>
<proteinExistence type="predicted"/>
<evidence type="ECO:0000313" key="1">
    <source>
        <dbReference type="EMBL" id="UXD22458.1"/>
    </source>
</evidence>
<dbReference type="Proteomes" id="UP001063698">
    <property type="component" value="Chromosome"/>
</dbReference>
<name>A0A977PKY2_9CREN</name>
<organism evidence="1 2">
    <name type="scientific">Ignicoccus pacificus DSM 13166</name>
    <dbReference type="NCBI Taxonomy" id="940294"/>
    <lineage>
        <taxon>Archaea</taxon>
        <taxon>Thermoproteota</taxon>
        <taxon>Thermoprotei</taxon>
        <taxon>Desulfurococcales</taxon>
        <taxon>Desulfurococcaceae</taxon>
        <taxon>Ignicoccus</taxon>
    </lineage>
</organism>
<dbReference type="EMBL" id="CP006868">
    <property type="protein sequence ID" value="UXD22458.1"/>
    <property type="molecule type" value="Genomic_DNA"/>
</dbReference>
<gene>
    <name evidence="1" type="ORF">IPA_04980</name>
</gene>
<protein>
    <submittedName>
        <fullName evidence="1">Uncharacterized protein</fullName>
    </submittedName>
</protein>
<accession>A0A977PKY2</accession>
<reference evidence="1" key="1">
    <citation type="submission" date="2013-11" db="EMBL/GenBank/DDBJ databases">
        <title>Comparative genomics of Ignicoccus.</title>
        <authorList>
            <person name="Podar M."/>
        </authorList>
    </citation>
    <scope>NUCLEOTIDE SEQUENCE</scope>
    <source>
        <strain evidence="1">DSM 13166</strain>
    </source>
</reference>
<evidence type="ECO:0000313" key="2">
    <source>
        <dbReference type="Proteomes" id="UP001063698"/>
    </source>
</evidence>
<keyword evidence="2" id="KW-1185">Reference proteome</keyword>
<dbReference type="AlphaFoldDB" id="A0A977PKY2"/>